<comment type="similarity">
    <text evidence="1 6 7">Belongs to the universal ribosomal protein uL6 family.</text>
</comment>
<dbReference type="NCBIfam" id="TIGR03654">
    <property type="entry name" value="L6_bact"/>
    <property type="match status" value="1"/>
</dbReference>
<dbReference type="PROSITE" id="PS00525">
    <property type="entry name" value="RIBOSOMAL_L6_1"/>
    <property type="match status" value="1"/>
</dbReference>
<comment type="function">
    <text evidence="6 8">This protein binds to the 23S rRNA, and is important in its secondary structure. It is located near the subunit interface in the base of the L7/L12 stalk, and near the tRNA binding site of the peptidyltransferase center.</text>
</comment>
<dbReference type="GO" id="GO:0022625">
    <property type="term" value="C:cytosolic large ribosomal subunit"/>
    <property type="evidence" value="ECO:0007669"/>
    <property type="project" value="UniProtKB-UniRule"/>
</dbReference>
<dbReference type="InterPro" id="IPR002358">
    <property type="entry name" value="Ribosomal_uL6_CS"/>
</dbReference>
<dbReference type="GO" id="GO:0002181">
    <property type="term" value="P:cytoplasmic translation"/>
    <property type="evidence" value="ECO:0007669"/>
    <property type="project" value="TreeGrafter"/>
</dbReference>
<dbReference type="FunFam" id="3.90.930.12:FF:000001">
    <property type="entry name" value="50S ribosomal protein L6"/>
    <property type="match status" value="1"/>
</dbReference>
<evidence type="ECO:0000256" key="8">
    <source>
        <dbReference type="RuleBase" id="RU003870"/>
    </source>
</evidence>
<dbReference type="Proteomes" id="UP000188342">
    <property type="component" value="Unassembled WGS sequence"/>
</dbReference>
<dbReference type="InterPro" id="IPR020040">
    <property type="entry name" value="Ribosomal_uL6_a/b-dom"/>
</dbReference>
<accession>A0A1R4IWL3</accession>
<dbReference type="FunFam" id="3.90.930.12:FF:000002">
    <property type="entry name" value="50S ribosomal protein L6"/>
    <property type="match status" value="1"/>
</dbReference>
<dbReference type="InterPro" id="IPR000702">
    <property type="entry name" value="Ribosomal_uL6-like"/>
</dbReference>
<dbReference type="GO" id="GO:0003735">
    <property type="term" value="F:structural constituent of ribosome"/>
    <property type="evidence" value="ECO:0007669"/>
    <property type="project" value="UniProtKB-UniRule"/>
</dbReference>
<dbReference type="Pfam" id="PF00347">
    <property type="entry name" value="Ribosomal_L6"/>
    <property type="match status" value="2"/>
</dbReference>
<evidence type="ECO:0000256" key="1">
    <source>
        <dbReference type="ARBA" id="ARBA00009356"/>
    </source>
</evidence>
<keyword evidence="3 6" id="KW-0694">RNA-binding</keyword>
<dbReference type="InterPro" id="IPR036789">
    <property type="entry name" value="Ribosomal_uL6-like_a/b-dom_sf"/>
</dbReference>
<evidence type="ECO:0000256" key="2">
    <source>
        <dbReference type="ARBA" id="ARBA00022730"/>
    </source>
</evidence>
<dbReference type="Gene3D" id="3.90.930.12">
    <property type="entry name" value="Ribosomal protein L6, alpha-beta domain"/>
    <property type="match status" value="2"/>
</dbReference>
<dbReference type="STRING" id="1255658.FM114_03905"/>
<keyword evidence="2 6" id="KW-0699">rRNA-binding</keyword>
<dbReference type="PANTHER" id="PTHR11655">
    <property type="entry name" value="60S/50S RIBOSOMAL PROTEIN L6/L9"/>
    <property type="match status" value="1"/>
</dbReference>
<dbReference type="GO" id="GO:0019843">
    <property type="term" value="F:rRNA binding"/>
    <property type="evidence" value="ECO:0007669"/>
    <property type="project" value="UniProtKB-UniRule"/>
</dbReference>
<evidence type="ECO:0000256" key="7">
    <source>
        <dbReference type="RuleBase" id="RU003869"/>
    </source>
</evidence>
<sequence>MSRIGKLPITVPSGVEVKLDGQNVEVKGPKGTLTHVVPEPIKIQKNDDGQIEVVRPNDERESRSLHGLTRTLVSNMVIGVTEGYEKKLEIVGVGYRVMAKGPKQLEFALGFSHPVIIDAPEGITFAVEKPTAFSVQGIDKQVVGEVAANIRKLRKPEPYKGKGVRYAGENVRRKVGKAGK</sequence>
<dbReference type="RefSeq" id="WP_094763880.1">
    <property type="nucleotide sequence ID" value="NZ_FUKQ01000012.1"/>
</dbReference>
<keyword evidence="11" id="KW-1185">Reference proteome</keyword>
<dbReference type="PIRSF" id="PIRSF002162">
    <property type="entry name" value="Ribosomal_L6"/>
    <property type="match status" value="1"/>
</dbReference>
<evidence type="ECO:0000256" key="6">
    <source>
        <dbReference type="HAMAP-Rule" id="MF_01365"/>
    </source>
</evidence>
<dbReference type="InterPro" id="IPR019906">
    <property type="entry name" value="Ribosomal_uL6_bac-type"/>
</dbReference>
<dbReference type="PRINTS" id="PR00059">
    <property type="entry name" value="RIBOSOMALL6"/>
</dbReference>
<proteinExistence type="inferred from homology"/>
<evidence type="ECO:0000313" key="10">
    <source>
        <dbReference type="EMBL" id="SJN23723.1"/>
    </source>
</evidence>
<feature type="domain" description="Large ribosomal subunit protein uL6 alpha-beta" evidence="9">
    <location>
        <begin position="11"/>
        <end position="83"/>
    </location>
</feature>
<evidence type="ECO:0000256" key="3">
    <source>
        <dbReference type="ARBA" id="ARBA00022884"/>
    </source>
</evidence>
<name>A0A1R4IWL3_9ACTN</name>
<evidence type="ECO:0000256" key="4">
    <source>
        <dbReference type="ARBA" id="ARBA00022980"/>
    </source>
</evidence>
<dbReference type="HAMAP" id="MF_01365_B">
    <property type="entry name" value="Ribosomal_uL6_B"/>
    <property type="match status" value="1"/>
</dbReference>
<keyword evidence="5 6" id="KW-0687">Ribonucleoprotein</keyword>
<protein>
    <recommendedName>
        <fullName evidence="6">Large ribosomal subunit protein uL6</fullName>
    </recommendedName>
</protein>
<organism evidence="10 11">
    <name type="scientific">Luteococcus japonicus LSP_Lj1</name>
    <dbReference type="NCBI Taxonomy" id="1255658"/>
    <lineage>
        <taxon>Bacteria</taxon>
        <taxon>Bacillati</taxon>
        <taxon>Actinomycetota</taxon>
        <taxon>Actinomycetes</taxon>
        <taxon>Propionibacteriales</taxon>
        <taxon>Propionibacteriaceae</taxon>
        <taxon>Luteococcus</taxon>
    </lineage>
</organism>
<evidence type="ECO:0000256" key="5">
    <source>
        <dbReference type="ARBA" id="ARBA00023274"/>
    </source>
</evidence>
<dbReference type="OrthoDB" id="9805007at2"/>
<evidence type="ECO:0000259" key="9">
    <source>
        <dbReference type="Pfam" id="PF00347"/>
    </source>
</evidence>
<reference evidence="10 11" key="1">
    <citation type="submission" date="2017-02" db="EMBL/GenBank/DDBJ databases">
        <authorList>
            <person name="Peterson S.W."/>
        </authorList>
    </citation>
    <scope>NUCLEOTIDE SEQUENCE [LARGE SCALE GENOMIC DNA]</scope>
    <source>
        <strain evidence="10 11">LSP_Lj1</strain>
    </source>
</reference>
<dbReference type="AlphaFoldDB" id="A0A1R4IWL3"/>
<dbReference type="PANTHER" id="PTHR11655:SF14">
    <property type="entry name" value="LARGE RIBOSOMAL SUBUNIT PROTEIN UL6M"/>
    <property type="match status" value="1"/>
</dbReference>
<feature type="domain" description="Large ribosomal subunit protein uL6 alpha-beta" evidence="9">
    <location>
        <begin position="91"/>
        <end position="166"/>
    </location>
</feature>
<keyword evidence="4 6" id="KW-0689">Ribosomal protein</keyword>
<gene>
    <name evidence="6" type="primary">rplF</name>
    <name evidence="10" type="ORF">FM114_03905</name>
</gene>
<comment type="subunit">
    <text evidence="6">Part of the 50S ribosomal subunit.</text>
</comment>
<evidence type="ECO:0000313" key="11">
    <source>
        <dbReference type="Proteomes" id="UP000188342"/>
    </source>
</evidence>
<dbReference type="EMBL" id="FUKQ01000012">
    <property type="protein sequence ID" value="SJN23723.1"/>
    <property type="molecule type" value="Genomic_DNA"/>
</dbReference>
<dbReference type="SUPFAM" id="SSF56053">
    <property type="entry name" value="Ribosomal protein L6"/>
    <property type="match status" value="2"/>
</dbReference>